<dbReference type="EMBL" id="NHRY01000223">
    <property type="protein sequence ID" value="PPQ29671.1"/>
    <property type="molecule type" value="Genomic_DNA"/>
</dbReference>
<protein>
    <submittedName>
        <fullName evidence="1">Uncharacterized protein</fullName>
    </submittedName>
</protein>
<gene>
    <name evidence="1" type="ORF">CCS01_20990</name>
</gene>
<evidence type="ECO:0000313" key="2">
    <source>
        <dbReference type="Proteomes" id="UP000239724"/>
    </source>
</evidence>
<proteinExistence type="predicted"/>
<dbReference type="AlphaFoldDB" id="A0A2S6N4X3"/>
<sequence length="66" mass="7164">MVADPGGDKAYLRWQVAGDTMRGPGTYEWTGGTGKYKDIKGQYPFVGVIQTNWPDGTASGYSVFGR</sequence>
<reference evidence="1 2" key="1">
    <citation type="journal article" date="2018" name="Arch. Microbiol.">
        <title>New insights into the metabolic potential of the phototrophic purple bacterium Rhodopila globiformis DSM 161(T) from its draft genome sequence and evidence for a vanadium-dependent nitrogenase.</title>
        <authorList>
            <person name="Imhoff J.F."/>
            <person name="Rahn T."/>
            <person name="Kunzel S."/>
            <person name="Neulinger S.C."/>
        </authorList>
    </citation>
    <scope>NUCLEOTIDE SEQUENCE [LARGE SCALE GENOMIC DNA]</scope>
    <source>
        <strain evidence="1 2">DSM 161</strain>
    </source>
</reference>
<evidence type="ECO:0000313" key="1">
    <source>
        <dbReference type="EMBL" id="PPQ29671.1"/>
    </source>
</evidence>
<keyword evidence="2" id="KW-1185">Reference proteome</keyword>
<organism evidence="1 2">
    <name type="scientific">Rhodopila globiformis</name>
    <name type="common">Rhodopseudomonas globiformis</name>
    <dbReference type="NCBI Taxonomy" id="1071"/>
    <lineage>
        <taxon>Bacteria</taxon>
        <taxon>Pseudomonadati</taxon>
        <taxon>Pseudomonadota</taxon>
        <taxon>Alphaproteobacteria</taxon>
        <taxon>Acetobacterales</taxon>
        <taxon>Acetobacteraceae</taxon>
        <taxon>Rhodopila</taxon>
    </lineage>
</organism>
<comment type="caution">
    <text evidence="1">The sequence shown here is derived from an EMBL/GenBank/DDBJ whole genome shotgun (WGS) entry which is preliminary data.</text>
</comment>
<name>A0A2S6N4X3_RHOGL</name>
<accession>A0A2S6N4X3</accession>
<dbReference type="Proteomes" id="UP000239724">
    <property type="component" value="Unassembled WGS sequence"/>
</dbReference>